<keyword evidence="2" id="KW-1133">Transmembrane helix</keyword>
<gene>
    <name evidence="3" type="ORF">CkaCkLH20_12770</name>
</gene>
<sequence>MQPDDNTSNPPRNPHSPEDSNSAHKPAPPPGVVAGALAICAAFVVFGFGCYFAFRWLCRTRAREAAGKKKKKALPPGAETPVPLTTWGYIHSRAPRGRGNDGDDEGGRGSRRREESV</sequence>
<feature type="compositionally biased region" description="Polar residues" evidence="1">
    <location>
        <begin position="1"/>
        <end position="10"/>
    </location>
</feature>
<feature type="compositionally biased region" description="Basic and acidic residues" evidence="1">
    <location>
        <begin position="98"/>
        <end position="117"/>
    </location>
</feature>
<keyword evidence="2" id="KW-0812">Transmembrane</keyword>
<feature type="region of interest" description="Disordered" evidence="1">
    <location>
        <begin position="1"/>
        <end position="31"/>
    </location>
</feature>
<keyword evidence="4" id="KW-1185">Reference proteome</keyword>
<dbReference type="RefSeq" id="XP_038739188.1">
    <property type="nucleotide sequence ID" value="XM_038895482.1"/>
</dbReference>
<proteinExistence type="predicted"/>
<comment type="caution">
    <text evidence="3">The sequence shown here is derived from an EMBL/GenBank/DDBJ whole genome shotgun (WGS) entry which is preliminary data.</text>
</comment>
<reference evidence="3" key="2">
    <citation type="submission" date="2020-11" db="EMBL/GenBank/DDBJ databases">
        <title>Whole genome sequencing of Colletotrichum sp.</title>
        <authorList>
            <person name="Li H."/>
        </authorList>
    </citation>
    <scope>NUCLEOTIDE SEQUENCE</scope>
    <source>
        <strain evidence="3">CkLH20</strain>
    </source>
</reference>
<feature type="region of interest" description="Disordered" evidence="1">
    <location>
        <begin position="65"/>
        <end position="117"/>
    </location>
</feature>
<accession>A0A9P6HS84</accession>
<evidence type="ECO:0000256" key="2">
    <source>
        <dbReference type="SAM" id="Phobius"/>
    </source>
</evidence>
<keyword evidence="2" id="KW-0472">Membrane</keyword>
<dbReference type="GeneID" id="62168556"/>
<evidence type="ECO:0000256" key="1">
    <source>
        <dbReference type="SAM" id="MobiDB-lite"/>
    </source>
</evidence>
<dbReference type="EMBL" id="JAATWM020000065">
    <property type="protein sequence ID" value="KAF9869727.1"/>
    <property type="molecule type" value="Genomic_DNA"/>
</dbReference>
<dbReference type="AlphaFoldDB" id="A0A9P6HS84"/>
<feature type="transmembrane region" description="Helical" evidence="2">
    <location>
        <begin position="32"/>
        <end position="54"/>
    </location>
</feature>
<organism evidence="3 4">
    <name type="scientific">Colletotrichum karsti</name>
    <dbReference type="NCBI Taxonomy" id="1095194"/>
    <lineage>
        <taxon>Eukaryota</taxon>
        <taxon>Fungi</taxon>
        <taxon>Dikarya</taxon>
        <taxon>Ascomycota</taxon>
        <taxon>Pezizomycotina</taxon>
        <taxon>Sordariomycetes</taxon>
        <taxon>Hypocreomycetidae</taxon>
        <taxon>Glomerellales</taxon>
        <taxon>Glomerellaceae</taxon>
        <taxon>Colletotrichum</taxon>
        <taxon>Colletotrichum boninense species complex</taxon>
    </lineage>
</organism>
<evidence type="ECO:0000313" key="4">
    <source>
        <dbReference type="Proteomes" id="UP000781932"/>
    </source>
</evidence>
<dbReference type="Proteomes" id="UP000781932">
    <property type="component" value="Unassembled WGS sequence"/>
</dbReference>
<reference evidence="3" key="1">
    <citation type="submission" date="2020-03" db="EMBL/GenBank/DDBJ databases">
        <authorList>
            <person name="He L."/>
        </authorList>
    </citation>
    <scope>NUCLEOTIDE SEQUENCE</scope>
    <source>
        <strain evidence="3">CkLH20</strain>
    </source>
</reference>
<name>A0A9P6HS84_9PEZI</name>
<protein>
    <submittedName>
        <fullName evidence="3">Uncharacterized protein</fullName>
    </submittedName>
</protein>
<evidence type="ECO:0000313" key="3">
    <source>
        <dbReference type="EMBL" id="KAF9869727.1"/>
    </source>
</evidence>